<dbReference type="KEGG" id="fne:FSDG_01459"/>
<dbReference type="HOGENOM" id="CLU_144107_0_0_0"/>
<reference evidence="1 2" key="1">
    <citation type="submission" date="2013-11" db="EMBL/GenBank/DDBJ databases">
        <title>The Genome Sequence of Fusobacterium sp. 7_1.</title>
        <authorList>
            <consortium name="The Broad Institute Genome Sequencing Platform"/>
            <person name="Earl A."/>
            <person name="Ward D."/>
            <person name="Feldgarden M."/>
            <person name="Gevers D."/>
            <person name="Strauss J."/>
            <person name="Ambrose C.E."/>
            <person name="Allen-Vercoe E."/>
            <person name="Walker B."/>
            <person name="Young S.K."/>
            <person name="Zeng Q."/>
            <person name="Gargeya S."/>
            <person name="Fitzgerald M."/>
            <person name="Haas B."/>
            <person name="Abouelleil A."/>
            <person name="Alvarado L."/>
            <person name="Arachchi H.M."/>
            <person name="Berlin A.M."/>
            <person name="Chapman S.B."/>
            <person name="Goldberg J."/>
            <person name="Griggs A."/>
            <person name="Gujja S."/>
            <person name="Hansen M."/>
            <person name="Howarth C."/>
            <person name="Imamovic A."/>
            <person name="Larimer J."/>
            <person name="McCowen C."/>
            <person name="Montmayeur A."/>
            <person name="Murphy C."/>
            <person name="Neiman D."/>
            <person name="Pearson M."/>
            <person name="Priest M."/>
            <person name="Roberts A."/>
            <person name="Saif S."/>
            <person name="Shea T."/>
            <person name="Sisk P."/>
            <person name="Sykes S."/>
            <person name="Wortman J."/>
            <person name="Nusbaum C."/>
            <person name="Birren B."/>
        </authorList>
    </citation>
    <scope>NUCLEOTIDE SEQUENCE [LARGE SCALE GENOMIC DNA]</scope>
    <source>
        <strain evidence="1 2">7_1</strain>
    </source>
</reference>
<evidence type="ECO:0000313" key="1">
    <source>
        <dbReference type="EMBL" id="EEO42900.1"/>
    </source>
</evidence>
<evidence type="ECO:0000313" key="2">
    <source>
        <dbReference type="Proteomes" id="UP000002799"/>
    </source>
</evidence>
<accession>A0A140PSM6</accession>
<proteinExistence type="predicted"/>
<organism evidence="1">
    <name type="scientific">Fusobacterium animalis 7_1</name>
    <dbReference type="NCBI Taxonomy" id="457405"/>
    <lineage>
        <taxon>Bacteria</taxon>
        <taxon>Fusobacteriati</taxon>
        <taxon>Fusobacteriota</taxon>
        <taxon>Fusobacteriia</taxon>
        <taxon>Fusobacteriales</taxon>
        <taxon>Fusobacteriaceae</taxon>
        <taxon>Fusobacterium</taxon>
    </lineage>
</organism>
<sequence length="138" mass="16721">MDDLYNRKILQNFKGEIGGIIIENENIYYSMDYILENIENKFGKCYNQDFIKDLYTNIENIRLKYDEFSFDKLENDFNYSIREAKNFSEIKFNYYSNDSMLDNFNESIKNNKYLKLEDLKNEFSIPKKEIKSDKGIER</sequence>
<gene>
    <name evidence="1" type="ORF">FSDG_01459</name>
</gene>
<dbReference type="AlphaFoldDB" id="A0A140PSM6"/>
<protein>
    <submittedName>
        <fullName evidence="1">Uncharacterized protein</fullName>
    </submittedName>
</protein>
<name>A0A140PSM6_9FUSO</name>
<dbReference type="EMBL" id="CP007062">
    <property type="protein sequence ID" value="EEO42900.1"/>
    <property type="molecule type" value="Genomic_DNA"/>
</dbReference>
<dbReference type="RefSeq" id="WP_008701711.1">
    <property type="nucleotide sequence ID" value="NZ_AKBT01000001.1"/>
</dbReference>
<dbReference type="Proteomes" id="UP000002799">
    <property type="component" value="Chromosome"/>
</dbReference>